<dbReference type="AlphaFoldDB" id="A0A2G9YYR2"/>
<dbReference type="Gene3D" id="1.10.150.320">
    <property type="entry name" value="Photosystem II 12 kDa extrinsic protein"/>
    <property type="match status" value="1"/>
</dbReference>
<evidence type="ECO:0000313" key="2">
    <source>
        <dbReference type="EMBL" id="PIP23601.1"/>
    </source>
</evidence>
<dbReference type="SUPFAM" id="SSF81585">
    <property type="entry name" value="PsbU/PolX domain-like"/>
    <property type="match status" value="1"/>
</dbReference>
<reference evidence="2 3" key="1">
    <citation type="submission" date="2017-09" db="EMBL/GenBank/DDBJ databases">
        <title>Depth-based differentiation of microbial function through sediment-hosted aquifers and enrichment of novel symbionts in the deep terrestrial subsurface.</title>
        <authorList>
            <person name="Probst A.J."/>
            <person name="Ladd B."/>
            <person name="Jarett J.K."/>
            <person name="Geller-Mcgrath D.E."/>
            <person name="Sieber C.M."/>
            <person name="Emerson J.B."/>
            <person name="Anantharaman K."/>
            <person name="Thomas B.C."/>
            <person name="Malmstrom R."/>
            <person name="Stieglmeier M."/>
            <person name="Klingl A."/>
            <person name="Woyke T."/>
            <person name="Ryan C.M."/>
            <person name="Banfield J.F."/>
        </authorList>
    </citation>
    <scope>NUCLEOTIDE SEQUENCE [LARGE SCALE GENOMIC DNA]</scope>
    <source>
        <strain evidence="2">CG23_combo_of_CG06-09_8_20_14_all_38_19</strain>
    </source>
</reference>
<dbReference type="Gene3D" id="2.60.40.1260">
    <property type="entry name" value="Lamin Tail domain"/>
    <property type="match status" value="1"/>
</dbReference>
<dbReference type="InterPro" id="IPR001322">
    <property type="entry name" value="Lamin_tail_dom"/>
</dbReference>
<accession>A0A2G9YYR2</accession>
<evidence type="ECO:0000313" key="3">
    <source>
        <dbReference type="Proteomes" id="UP000230273"/>
    </source>
</evidence>
<name>A0A2G9YYR2_9BACT</name>
<evidence type="ECO:0000259" key="1">
    <source>
        <dbReference type="PROSITE" id="PS51841"/>
    </source>
</evidence>
<dbReference type="Pfam" id="PF12836">
    <property type="entry name" value="HHH_3"/>
    <property type="match status" value="1"/>
</dbReference>
<protein>
    <recommendedName>
        <fullName evidence="1">LTD domain-containing protein</fullName>
    </recommendedName>
</protein>
<dbReference type="Proteomes" id="UP000230273">
    <property type="component" value="Unassembled WGS sequence"/>
</dbReference>
<gene>
    <name evidence="2" type="ORF">COX36_02435</name>
</gene>
<dbReference type="EMBL" id="PCRP01000038">
    <property type="protein sequence ID" value="PIP23601.1"/>
    <property type="molecule type" value="Genomic_DNA"/>
</dbReference>
<dbReference type="InterPro" id="IPR036415">
    <property type="entry name" value="Lamin_tail_dom_sf"/>
</dbReference>
<comment type="caution">
    <text evidence="2">The sequence shown here is derived from an EMBL/GenBank/DDBJ whole genome shotgun (WGS) entry which is preliminary data.</text>
</comment>
<proteinExistence type="predicted"/>
<sequence>MLILSRTRFFNPSLSIIVFLLFLVIDNIFAAEMIDLNAASLEDLIKIIHIGETRAKELISLRPFFSLDELTKIKGIGEKSLEDIKEQGLAWVSGQFQTEAGNPVIKEPFRQNYPAGIVFSKILPSPEGADAEKEWIEIFNQNNFEVNLSGWQIADSVGETRKYVFPEGSAIGAEESLLLFRPTTKITLNNSGDELRLLRPDGSYADSVAYENAPNGK</sequence>
<dbReference type="SUPFAM" id="SSF74853">
    <property type="entry name" value="Lamin A/C globular tail domain"/>
    <property type="match status" value="1"/>
</dbReference>
<dbReference type="PROSITE" id="PS51841">
    <property type="entry name" value="LTD"/>
    <property type="match status" value="1"/>
</dbReference>
<organism evidence="2 3">
    <name type="scientific">Candidatus Nealsonbacteria bacterium CG23_combo_of_CG06-09_8_20_14_all_38_19</name>
    <dbReference type="NCBI Taxonomy" id="1974721"/>
    <lineage>
        <taxon>Bacteria</taxon>
        <taxon>Candidatus Nealsoniibacteriota</taxon>
    </lineage>
</organism>
<dbReference type="Pfam" id="PF00932">
    <property type="entry name" value="LTD"/>
    <property type="match status" value="1"/>
</dbReference>
<feature type="domain" description="LTD" evidence="1">
    <location>
        <begin position="107"/>
        <end position="212"/>
    </location>
</feature>
<feature type="non-terminal residue" evidence="2">
    <location>
        <position position="217"/>
    </location>
</feature>